<dbReference type="RefSeq" id="WP_051622990.1">
    <property type="nucleotide sequence ID" value="NZ_AP020335.1"/>
</dbReference>
<dbReference type="Gene3D" id="1.10.10.10">
    <property type="entry name" value="Winged helix-like DNA-binding domain superfamily/Winged helix DNA-binding domain"/>
    <property type="match status" value="1"/>
</dbReference>
<dbReference type="PROSITE" id="PS50995">
    <property type="entry name" value="HTH_MARR_2"/>
    <property type="match status" value="1"/>
</dbReference>
<dbReference type="PRINTS" id="PR00598">
    <property type="entry name" value="HTHMARR"/>
</dbReference>
<comment type="caution">
    <text evidence="2">The sequence shown here is derived from an EMBL/GenBank/DDBJ whole genome shotgun (WGS) entry which is preliminary data.</text>
</comment>
<dbReference type="InterPro" id="IPR036390">
    <property type="entry name" value="WH_DNA-bd_sf"/>
</dbReference>
<dbReference type="Proteomes" id="UP000027341">
    <property type="component" value="Unassembled WGS sequence"/>
</dbReference>
<evidence type="ECO:0000313" key="2">
    <source>
        <dbReference type="EMBL" id="KDN95392.1"/>
    </source>
</evidence>
<keyword evidence="3" id="KW-1185">Reference proteome</keyword>
<dbReference type="AlphaFoldDB" id="A0A066ZPE1"/>
<dbReference type="InterPro" id="IPR039422">
    <property type="entry name" value="MarR/SlyA-like"/>
</dbReference>
<dbReference type="SUPFAM" id="SSF46785">
    <property type="entry name" value="Winged helix' DNA-binding domain"/>
    <property type="match status" value="1"/>
</dbReference>
<proteinExistence type="predicted"/>
<dbReference type="SMART" id="SM00347">
    <property type="entry name" value="HTH_MARR"/>
    <property type="match status" value="1"/>
</dbReference>
<protein>
    <recommendedName>
        <fullName evidence="1">HTH marR-type domain-containing protein</fullName>
    </recommendedName>
</protein>
<dbReference type="STRING" id="28885.EI16_03590"/>
<evidence type="ECO:0000259" key="1">
    <source>
        <dbReference type="PROSITE" id="PS50995"/>
    </source>
</evidence>
<organism evidence="2 3">
    <name type="scientific">Hydrogenovibrio marinus</name>
    <dbReference type="NCBI Taxonomy" id="28885"/>
    <lineage>
        <taxon>Bacteria</taxon>
        <taxon>Pseudomonadati</taxon>
        <taxon>Pseudomonadota</taxon>
        <taxon>Gammaproteobacteria</taxon>
        <taxon>Thiotrichales</taxon>
        <taxon>Piscirickettsiaceae</taxon>
        <taxon>Hydrogenovibrio</taxon>
    </lineage>
</organism>
<dbReference type="Pfam" id="PF01047">
    <property type="entry name" value="MarR"/>
    <property type="match status" value="1"/>
</dbReference>
<reference evidence="2 3" key="1">
    <citation type="submission" date="2014-04" db="EMBL/GenBank/DDBJ databases">
        <title>Draft genome sequence of Hydrogenovibrio marinus MH-110, a model organism for aerobic H2 metabolism.</title>
        <authorList>
            <person name="Cha H.J."/>
            <person name="Jo B.H."/>
            <person name="Hwang B.H."/>
        </authorList>
    </citation>
    <scope>NUCLEOTIDE SEQUENCE [LARGE SCALE GENOMIC DNA]</scope>
    <source>
        <strain evidence="2 3">MH-110</strain>
    </source>
</reference>
<gene>
    <name evidence="2" type="ORF">EI16_03590</name>
</gene>
<dbReference type="GO" id="GO:0003700">
    <property type="term" value="F:DNA-binding transcription factor activity"/>
    <property type="evidence" value="ECO:0007669"/>
    <property type="project" value="InterPro"/>
</dbReference>
<accession>A0A066ZPE1</accession>
<name>A0A066ZPE1_HYDMR</name>
<sequence>MTPDQYLSAESLEKEMALLMRLLEALNRRRNYPLERSHYLLLLQVQAEAKKINDLAAILALDATTVTRQVTAMQLNGLVTKESDPSDRRITWVTSTEKGRTLASEMREIRIHRINEMFKEWTPQDKDTFSKMLGRCNESLYNRLAEM</sequence>
<dbReference type="PANTHER" id="PTHR33164">
    <property type="entry name" value="TRANSCRIPTIONAL REGULATOR, MARR FAMILY"/>
    <property type="match status" value="1"/>
</dbReference>
<feature type="domain" description="HTH marR-type" evidence="1">
    <location>
        <begin position="9"/>
        <end position="138"/>
    </location>
</feature>
<dbReference type="EMBL" id="JMIU01000001">
    <property type="protein sequence ID" value="KDN95392.1"/>
    <property type="molecule type" value="Genomic_DNA"/>
</dbReference>
<evidence type="ECO:0000313" key="3">
    <source>
        <dbReference type="Proteomes" id="UP000027341"/>
    </source>
</evidence>
<dbReference type="InterPro" id="IPR036388">
    <property type="entry name" value="WH-like_DNA-bd_sf"/>
</dbReference>
<dbReference type="GO" id="GO:0006950">
    <property type="term" value="P:response to stress"/>
    <property type="evidence" value="ECO:0007669"/>
    <property type="project" value="TreeGrafter"/>
</dbReference>
<dbReference type="PANTHER" id="PTHR33164:SF57">
    <property type="entry name" value="MARR-FAMILY TRANSCRIPTIONAL REGULATOR"/>
    <property type="match status" value="1"/>
</dbReference>
<dbReference type="InterPro" id="IPR000835">
    <property type="entry name" value="HTH_MarR-typ"/>
</dbReference>